<dbReference type="NCBIfam" id="TIGR00128">
    <property type="entry name" value="fabD"/>
    <property type="match status" value="1"/>
</dbReference>
<dbReference type="InterPro" id="IPR013785">
    <property type="entry name" value="Aldolase_TIM"/>
</dbReference>
<organism evidence="6 7">
    <name type="scientific">Jatrophihabitans endophyticus</name>
    <dbReference type="NCBI Taxonomy" id="1206085"/>
    <lineage>
        <taxon>Bacteria</taxon>
        <taxon>Bacillati</taxon>
        <taxon>Actinomycetota</taxon>
        <taxon>Actinomycetes</taxon>
        <taxon>Jatrophihabitantales</taxon>
        <taxon>Jatrophihabitantaceae</taxon>
        <taxon>Jatrophihabitans</taxon>
    </lineage>
</organism>
<dbReference type="InterPro" id="IPR014179">
    <property type="entry name" value="PfaD-like_TIM-barrel"/>
</dbReference>
<evidence type="ECO:0000259" key="5">
    <source>
        <dbReference type="SMART" id="SM00827"/>
    </source>
</evidence>
<evidence type="ECO:0000256" key="1">
    <source>
        <dbReference type="ARBA" id="ARBA00013258"/>
    </source>
</evidence>
<dbReference type="InterPro" id="IPR016036">
    <property type="entry name" value="Malonyl_transacylase_ACP-bd"/>
</dbReference>
<dbReference type="InterPro" id="IPR001227">
    <property type="entry name" value="Ac_transferase_dom_sf"/>
</dbReference>
<dbReference type="EC" id="2.3.1.39" evidence="1"/>
<sequence length="755" mass="80544">MTTACLFPGQGSQHEGMGVELFARHPELVAQADEILGWSLVATCRDDPAGRLRDTEVAQPAIFAVDALSWLEWRARHDAPAFVAGHSLGEYAALFAAGCIDFATGVRLVQRRGALMARAAGGGMAAVVGVEPDELVRLLADAGCDVDVANHNSADQVVLSGADGPLDAALELVTARDLGRVMPLPVSGAFHSRLMTDAAREFEKVLAEVDFAPPATPVIANVTARPYEADGIVRLLADQIDSSVRWSESMAYLVDHGVTETVELGPGTVLTSLWRSAQRTTSVATRPAGAAHDDGATRRDGLAITAGSLGSSGFRHDYGVRTAYVAGSMYHGIASTDLVAAMGRAGLLGFFGSGGLPVDDVDAALTTIQRALGADGTYGVNLLCTLDNPTLENELVDLYLRRGVRFVEAAAYPHVTPPLVRWRFTGARDGVAPHRILAKVSRPEVATAFLDPPPDKILAALVAAGGLTEDEAAIARTLPMSQEICVESDSAGHTDQGIALALLPALIQLRDELVSRHGYDVPVRVGAAGGLGSPEALAAVFVLGADFVLTGSINQCTPQAGTSDEVKDLLATLDVQDTTYAPAGDVFELGAQVQVARKGTLFPVRAQRLVQAYRQAARWEDVEPRLRASIEKDCFGRPFAEVWAETREYLRQRHPDELERADADPRRRMAWAFRSYFHHSTAIALDGDEDERVDFQVHCGPAMGTFNRWVAGTDLEDWHARDVAVVADRLMTATADLLATRLGELTGSASSSAQH</sequence>
<evidence type="ECO:0000313" key="6">
    <source>
        <dbReference type="EMBL" id="SHG23202.1"/>
    </source>
</evidence>
<evidence type="ECO:0000313" key="7">
    <source>
        <dbReference type="Proteomes" id="UP000186132"/>
    </source>
</evidence>
<evidence type="ECO:0000256" key="3">
    <source>
        <dbReference type="ARBA" id="ARBA00023315"/>
    </source>
</evidence>
<dbReference type="InterPro" id="IPR014043">
    <property type="entry name" value="Acyl_transferase_dom"/>
</dbReference>
<dbReference type="OrthoDB" id="3543921at2"/>
<dbReference type="RefSeq" id="WP_073388656.1">
    <property type="nucleotide sequence ID" value="NZ_FQVU01000002.1"/>
</dbReference>
<dbReference type="AlphaFoldDB" id="A0A1M5I4K9"/>
<dbReference type="NCBIfam" id="TIGR02814">
    <property type="entry name" value="pfaD_fam"/>
    <property type="match status" value="1"/>
</dbReference>
<accession>A0A1M5I4K9</accession>
<dbReference type="GO" id="GO:0006633">
    <property type="term" value="P:fatty acid biosynthetic process"/>
    <property type="evidence" value="ECO:0007669"/>
    <property type="project" value="TreeGrafter"/>
</dbReference>
<dbReference type="InterPro" id="IPR050858">
    <property type="entry name" value="Mal-CoA-ACP_Trans/PKS_FabD"/>
</dbReference>
<dbReference type="InterPro" id="IPR004410">
    <property type="entry name" value="Malonyl_CoA-ACP_transAc_FabD"/>
</dbReference>
<dbReference type="Gene3D" id="3.30.70.250">
    <property type="entry name" value="Malonyl-CoA ACP transacylase, ACP-binding"/>
    <property type="match status" value="1"/>
</dbReference>
<dbReference type="SUPFAM" id="SSF52151">
    <property type="entry name" value="FabD/lysophospholipase-like"/>
    <property type="match status" value="1"/>
</dbReference>
<dbReference type="EMBL" id="FQVU01000002">
    <property type="protein sequence ID" value="SHG23202.1"/>
    <property type="molecule type" value="Genomic_DNA"/>
</dbReference>
<dbReference type="GO" id="GO:0005829">
    <property type="term" value="C:cytosol"/>
    <property type="evidence" value="ECO:0007669"/>
    <property type="project" value="TreeGrafter"/>
</dbReference>
<name>A0A1M5I4K9_9ACTN</name>
<dbReference type="InterPro" id="IPR049489">
    <property type="entry name" value="FabD-like_helical_ins"/>
</dbReference>
<keyword evidence="2 6" id="KW-0808">Transferase</keyword>
<feature type="domain" description="Malonyl-CoA:ACP transacylase (MAT)" evidence="5">
    <location>
        <begin position="6"/>
        <end position="301"/>
    </location>
</feature>
<dbReference type="SUPFAM" id="SSF51412">
    <property type="entry name" value="Inosine monophosphate dehydrogenase (IMPDH)"/>
    <property type="match status" value="1"/>
</dbReference>
<evidence type="ECO:0000256" key="2">
    <source>
        <dbReference type="ARBA" id="ARBA00022679"/>
    </source>
</evidence>
<dbReference type="Proteomes" id="UP000186132">
    <property type="component" value="Unassembled WGS sequence"/>
</dbReference>
<dbReference type="Pfam" id="PF21607">
    <property type="entry name" value="FabD_helical_ins"/>
    <property type="match status" value="1"/>
</dbReference>
<evidence type="ECO:0000256" key="4">
    <source>
        <dbReference type="ARBA" id="ARBA00048462"/>
    </source>
</evidence>
<dbReference type="SUPFAM" id="SSF55048">
    <property type="entry name" value="Probable ACP-binding domain of malonyl-CoA ACP transacylase"/>
    <property type="match status" value="1"/>
</dbReference>
<dbReference type="Gene3D" id="3.20.20.70">
    <property type="entry name" value="Aldolase class I"/>
    <property type="match status" value="1"/>
</dbReference>
<reference evidence="6 7" key="1">
    <citation type="submission" date="2016-11" db="EMBL/GenBank/DDBJ databases">
        <authorList>
            <person name="Jaros S."/>
            <person name="Januszkiewicz K."/>
            <person name="Wedrychowicz H."/>
        </authorList>
    </citation>
    <scope>NUCLEOTIDE SEQUENCE [LARGE SCALE GENOMIC DNA]</scope>
    <source>
        <strain evidence="6 7">DSM 45627</strain>
    </source>
</reference>
<keyword evidence="3 6" id="KW-0012">Acyltransferase</keyword>
<dbReference type="InterPro" id="IPR016035">
    <property type="entry name" value="Acyl_Trfase/lysoPLipase"/>
</dbReference>
<proteinExistence type="predicted"/>
<dbReference type="GO" id="GO:0004314">
    <property type="term" value="F:[acyl-carrier-protein] S-malonyltransferase activity"/>
    <property type="evidence" value="ECO:0007669"/>
    <property type="project" value="UniProtKB-EC"/>
</dbReference>
<dbReference type="SMART" id="SM00827">
    <property type="entry name" value="PKS_AT"/>
    <property type="match status" value="1"/>
</dbReference>
<dbReference type="Pfam" id="PF00698">
    <property type="entry name" value="Acyl_transf_1"/>
    <property type="match status" value="1"/>
</dbReference>
<dbReference type="PANTHER" id="PTHR42681:SF1">
    <property type="entry name" value="MALONYL-COA-ACYL CARRIER PROTEIN TRANSACYLASE, MITOCHONDRIAL"/>
    <property type="match status" value="1"/>
</dbReference>
<keyword evidence="7" id="KW-1185">Reference proteome</keyword>
<gene>
    <name evidence="6" type="ORF">SAMN05443575_1752</name>
</gene>
<dbReference type="Gene3D" id="3.40.366.10">
    <property type="entry name" value="Malonyl-Coenzyme A Acyl Carrier Protein, domain 2"/>
    <property type="match status" value="1"/>
</dbReference>
<protein>
    <recommendedName>
        <fullName evidence="1">[acyl-carrier-protein] S-malonyltransferase</fullName>
        <ecNumber evidence="1">2.3.1.39</ecNumber>
    </recommendedName>
</protein>
<dbReference type="PANTHER" id="PTHR42681">
    <property type="entry name" value="MALONYL-COA-ACYL CARRIER PROTEIN TRANSACYLASE, MITOCHONDRIAL"/>
    <property type="match status" value="1"/>
</dbReference>
<comment type="catalytic activity">
    <reaction evidence="4">
        <text>holo-[ACP] + malonyl-CoA = malonyl-[ACP] + CoA</text>
        <dbReference type="Rhea" id="RHEA:41792"/>
        <dbReference type="Rhea" id="RHEA-COMP:9623"/>
        <dbReference type="Rhea" id="RHEA-COMP:9685"/>
        <dbReference type="ChEBI" id="CHEBI:57287"/>
        <dbReference type="ChEBI" id="CHEBI:57384"/>
        <dbReference type="ChEBI" id="CHEBI:64479"/>
        <dbReference type="ChEBI" id="CHEBI:78449"/>
        <dbReference type="EC" id="2.3.1.39"/>
    </reaction>
</comment>
<dbReference type="STRING" id="1206085.SAMN05443575_1752"/>